<dbReference type="STRING" id="563176.SAMN04488090_1185"/>
<keyword evidence="1" id="KW-1133">Transmembrane helix</keyword>
<gene>
    <name evidence="2" type="ORF">SAMN04488090_1185</name>
</gene>
<name>A0A1G9KZ26_9BACT</name>
<dbReference type="PANTHER" id="PTHR37305">
    <property type="entry name" value="INTEGRAL MEMBRANE PROTEIN-RELATED"/>
    <property type="match status" value="1"/>
</dbReference>
<feature type="transmembrane region" description="Helical" evidence="1">
    <location>
        <begin position="114"/>
        <end position="138"/>
    </location>
</feature>
<dbReference type="PANTHER" id="PTHR37305:SF1">
    <property type="entry name" value="MEMBRANE PROTEIN"/>
    <property type="match status" value="1"/>
</dbReference>
<dbReference type="Pfam" id="PF12730">
    <property type="entry name" value="ABC2_membrane_4"/>
    <property type="match status" value="1"/>
</dbReference>
<keyword evidence="3" id="KW-1185">Reference proteome</keyword>
<evidence type="ECO:0000256" key="1">
    <source>
        <dbReference type="SAM" id="Phobius"/>
    </source>
</evidence>
<evidence type="ECO:0000313" key="2">
    <source>
        <dbReference type="EMBL" id="SDL54932.1"/>
    </source>
</evidence>
<feature type="transmembrane region" description="Helical" evidence="1">
    <location>
        <begin position="158"/>
        <end position="179"/>
    </location>
</feature>
<dbReference type="CDD" id="cd21809">
    <property type="entry name" value="ABC-2_lan_permease-like"/>
    <property type="match status" value="1"/>
</dbReference>
<accession>A0A1G9KZ26</accession>
<protein>
    <recommendedName>
        <fullName evidence="4">ABC-2 type transport system permease protein</fullName>
    </recommendedName>
</protein>
<feature type="transmembrane region" description="Helical" evidence="1">
    <location>
        <begin position="21"/>
        <end position="43"/>
    </location>
</feature>
<feature type="transmembrane region" description="Helical" evidence="1">
    <location>
        <begin position="236"/>
        <end position="253"/>
    </location>
</feature>
<dbReference type="RefSeq" id="WP_093199011.1">
    <property type="nucleotide sequence ID" value="NZ_FNGS01000002.1"/>
</dbReference>
<keyword evidence="1" id="KW-0472">Membrane</keyword>
<keyword evidence="1" id="KW-0812">Transmembrane</keyword>
<reference evidence="2 3" key="1">
    <citation type="submission" date="2016-10" db="EMBL/GenBank/DDBJ databases">
        <authorList>
            <person name="de Groot N.N."/>
        </authorList>
    </citation>
    <scope>NUCLEOTIDE SEQUENCE [LARGE SCALE GENOMIC DNA]</scope>
    <source>
        <strain evidence="2 3">DSM 21668</strain>
    </source>
</reference>
<dbReference type="OrthoDB" id="5946463at2"/>
<feature type="transmembrane region" description="Helical" evidence="1">
    <location>
        <begin position="63"/>
        <end position="87"/>
    </location>
</feature>
<feature type="transmembrane region" description="Helical" evidence="1">
    <location>
        <begin position="186"/>
        <end position="211"/>
    </location>
</feature>
<dbReference type="EMBL" id="FNGS01000002">
    <property type="protein sequence ID" value="SDL54932.1"/>
    <property type="molecule type" value="Genomic_DNA"/>
</dbReference>
<proteinExistence type="predicted"/>
<dbReference type="Proteomes" id="UP000198901">
    <property type="component" value="Unassembled WGS sequence"/>
</dbReference>
<evidence type="ECO:0000313" key="3">
    <source>
        <dbReference type="Proteomes" id="UP000198901"/>
    </source>
</evidence>
<sequence length="259" mass="29575">MQLAYLPQSVRIEFLKNRKTAAFWLSVAGAAFVPTLMLIAYLWKNTQNFIPPGLKNTAWDIFFGRAWGIEIVLFLPFYVVLINSLVVNTEHRSNTWKYVFTQPFPKWSVWTGKLIGVQALILFHFALFGVLVLTNGWILSLVDERYGFGRTTPDLLLFWKMIGKTYLATLGLSGIHFWLASRLRNIILPIGMALVGMVLSGLALQANWAYIDWFPYSYTLLSVKDAKAPIPARHEWIAIGYFIVLNVAGYFDISRRNMG</sequence>
<organism evidence="2 3">
    <name type="scientific">Siphonobacter aquaeclarae</name>
    <dbReference type="NCBI Taxonomy" id="563176"/>
    <lineage>
        <taxon>Bacteria</taxon>
        <taxon>Pseudomonadati</taxon>
        <taxon>Bacteroidota</taxon>
        <taxon>Cytophagia</taxon>
        <taxon>Cytophagales</taxon>
        <taxon>Cytophagaceae</taxon>
        <taxon>Siphonobacter</taxon>
    </lineage>
</organism>
<evidence type="ECO:0008006" key="4">
    <source>
        <dbReference type="Google" id="ProtNLM"/>
    </source>
</evidence>
<dbReference type="AlphaFoldDB" id="A0A1G9KZ26"/>